<name>A0A9W8AWB8_9FUNG</name>
<evidence type="ECO:0000313" key="3">
    <source>
        <dbReference type="Proteomes" id="UP001150925"/>
    </source>
</evidence>
<reference evidence="2" key="1">
    <citation type="submission" date="2022-07" db="EMBL/GenBank/DDBJ databases">
        <title>Phylogenomic reconstructions and comparative analyses of Kickxellomycotina fungi.</title>
        <authorList>
            <person name="Reynolds N.K."/>
            <person name="Stajich J.E."/>
            <person name="Barry K."/>
            <person name="Grigoriev I.V."/>
            <person name="Crous P."/>
            <person name="Smith M.E."/>
        </authorList>
    </citation>
    <scope>NUCLEOTIDE SEQUENCE</scope>
    <source>
        <strain evidence="2">RSA 1196</strain>
    </source>
</reference>
<protein>
    <submittedName>
        <fullName evidence="2">Uncharacterized protein</fullName>
    </submittedName>
</protein>
<feature type="compositionally biased region" description="Low complexity" evidence="1">
    <location>
        <begin position="181"/>
        <end position="191"/>
    </location>
</feature>
<organism evidence="2 3">
    <name type="scientific">Dispira parvispora</name>
    <dbReference type="NCBI Taxonomy" id="1520584"/>
    <lineage>
        <taxon>Eukaryota</taxon>
        <taxon>Fungi</taxon>
        <taxon>Fungi incertae sedis</taxon>
        <taxon>Zoopagomycota</taxon>
        <taxon>Kickxellomycotina</taxon>
        <taxon>Dimargaritomycetes</taxon>
        <taxon>Dimargaritales</taxon>
        <taxon>Dimargaritaceae</taxon>
        <taxon>Dispira</taxon>
    </lineage>
</organism>
<comment type="caution">
    <text evidence="2">The sequence shown here is derived from an EMBL/GenBank/DDBJ whole genome shotgun (WGS) entry which is preliminary data.</text>
</comment>
<evidence type="ECO:0000313" key="2">
    <source>
        <dbReference type="EMBL" id="KAJ1969145.1"/>
    </source>
</evidence>
<feature type="compositionally biased region" description="Low complexity" evidence="1">
    <location>
        <begin position="17"/>
        <end position="27"/>
    </location>
</feature>
<gene>
    <name evidence="2" type="ORF">IWQ62_000816</name>
</gene>
<feature type="compositionally biased region" description="Polar residues" evidence="1">
    <location>
        <begin position="252"/>
        <end position="267"/>
    </location>
</feature>
<evidence type="ECO:0000256" key="1">
    <source>
        <dbReference type="SAM" id="MobiDB-lite"/>
    </source>
</evidence>
<feature type="compositionally biased region" description="Polar residues" evidence="1">
    <location>
        <begin position="308"/>
        <end position="320"/>
    </location>
</feature>
<feature type="compositionally biased region" description="Low complexity" evidence="1">
    <location>
        <begin position="34"/>
        <end position="47"/>
    </location>
</feature>
<keyword evidence="3" id="KW-1185">Reference proteome</keyword>
<sequence>MAQPEKDPSPDLVPNEAPAKSSPASPSIDTGAENPTVPNDTTTTSSPDPLPEVTDTFRKLRYVAESNDTSEIPWPELRQLLTSTMTDNLQQKVNRLSGFSEEVRQEISQEVQLHTNRLATILEEFNRTPLKYLRALEKVILVTSSVDNFPTLNGNHEITPEYETLTLTPLPWLNRAVAESSAPVSAPTAESNPNDTTATDTWEADVGPQPDVPVETTAESIEASEPVAAPEATTESMEHESQTAEEGPTEPLQGQENVSPEIETNQGDTEKPREEQEQTPVIHTTTEPELQAETPESPLSGTDPMVTKSPTLAEVTTTSAVPEESSDMVMGHGSPRDTTNTPSMEAMDVVLSPKEEEGGGGSDQDAMDTEGPKPRPVVNSESGVTADMDLVDNDDPMETDQG</sequence>
<feature type="compositionally biased region" description="Acidic residues" evidence="1">
    <location>
        <begin position="389"/>
        <end position="402"/>
    </location>
</feature>
<dbReference type="Proteomes" id="UP001150925">
    <property type="component" value="Unassembled WGS sequence"/>
</dbReference>
<dbReference type="OrthoDB" id="341898at2759"/>
<proteinExistence type="predicted"/>
<dbReference type="EMBL" id="JANBPY010000090">
    <property type="protein sequence ID" value="KAJ1969145.1"/>
    <property type="molecule type" value="Genomic_DNA"/>
</dbReference>
<feature type="compositionally biased region" description="Polar residues" evidence="1">
    <location>
        <begin position="278"/>
        <end position="288"/>
    </location>
</feature>
<feature type="region of interest" description="Disordered" evidence="1">
    <location>
        <begin position="1"/>
        <end position="53"/>
    </location>
</feature>
<dbReference type="AlphaFoldDB" id="A0A9W8AWB8"/>
<feature type="region of interest" description="Disordered" evidence="1">
    <location>
        <begin position="181"/>
        <end position="402"/>
    </location>
</feature>
<accession>A0A9W8AWB8</accession>